<dbReference type="KEGG" id="cvr:CHLNCDRAFT_138593"/>
<keyword evidence="3" id="KW-0963">Cytoplasm</keyword>
<protein>
    <submittedName>
        <fullName evidence="7">Uncharacterized protein</fullName>
    </submittedName>
</protein>
<dbReference type="GO" id="GO:0005815">
    <property type="term" value="C:microtubule organizing center"/>
    <property type="evidence" value="ECO:0007669"/>
    <property type="project" value="TreeGrafter"/>
</dbReference>
<evidence type="ECO:0000313" key="7">
    <source>
        <dbReference type="EMBL" id="EFN52583.1"/>
    </source>
</evidence>
<dbReference type="Pfam" id="PF12317">
    <property type="entry name" value="IFT46_B_C"/>
    <property type="match status" value="1"/>
</dbReference>
<dbReference type="InterPro" id="IPR022088">
    <property type="entry name" value="Intraflagellar_transp_cmplxB"/>
</dbReference>
<organism evidence="8">
    <name type="scientific">Chlorella variabilis</name>
    <name type="common">Green alga</name>
    <dbReference type="NCBI Taxonomy" id="554065"/>
    <lineage>
        <taxon>Eukaryota</taxon>
        <taxon>Viridiplantae</taxon>
        <taxon>Chlorophyta</taxon>
        <taxon>core chlorophytes</taxon>
        <taxon>Trebouxiophyceae</taxon>
        <taxon>Chlorellales</taxon>
        <taxon>Chlorellaceae</taxon>
        <taxon>Chlorella clade</taxon>
        <taxon>Chlorella</taxon>
    </lineage>
</organism>
<dbReference type="GeneID" id="17352047"/>
<evidence type="ECO:0000256" key="5">
    <source>
        <dbReference type="ARBA" id="ARBA00023212"/>
    </source>
</evidence>
<evidence type="ECO:0000313" key="8">
    <source>
        <dbReference type="Proteomes" id="UP000008141"/>
    </source>
</evidence>
<dbReference type="GO" id="GO:0030992">
    <property type="term" value="C:intraciliary transport particle B"/>
    <property type="evidence" value="ECO:0007669"/>
    <property type="project" value="TreeGrafter"/>
</dbReference>
<evidence type="ECO:0000256" key="4">
    <source>
        <dbReference type="ARBA" id="ARBA00023069"/>
    </source>
</evidence>
<evidence type="ECO:0000256" key="6">
    <source>
        <dbReference type="ARBA" id="ARBA00023273"/>
    </source>
</evidence>
<keyword evidence="6" id="KW-0966">Cell projection</keyword>
<dbReference type="RefSeq" id="XP_005844685.1">
    <property type="nucleotide sequence ID" value="XM_005844623.1"/>
</dbReference>
<dbReference type="AlphaFoldDB" id="E1ZNC6"/>
<proteinExistence type="inferred from homology"/>
<comment type="subcellular location">
    <subcellularLocation>
        <location evidence="1">Cytoplasm</location>
        <location evidence="1">Cytoskeleton</location>
        <location evidence="1">Cilium basal body</location>
    </subcellularLocation>
</comment>
<dbReference type="GO" id="GO:0031514">
    <property type="term" value="C:motile cilium"/>
    <property type="evidence" value="ECO:0007669"/>
    <property type="project" value="TreeGrafter"/>
</dbReference>
<dbReference type="Proteomes" id="UP000008141">
    <property type="component" value="Unassembled WGS sequence"/>
</dbReference>
<keyword evidence="4" id="KW-0969">Cilium</keyword>
<dbReference type="InParanoid" id="E1ZNC6"/>
<evidence type="ECO:0000256" key="3">
    <source>
        <dbReference type="ARBA" id="ARBA00022490"/>
    </source>
</evidence>
<comment type="similarity">
    <text evidence="2">Belongs to the IFT46 family.</text>
</comment>
<dbReference type="eggNOG" id="ENOG502QPNA">
    <property type="taxonomic scope" value="Eukaryota"/>
</dbReference>
<keyword evidence="8" id="KW-1185">Reference proteome</keyword>
<name>E1ZNC6_CHLVA</name>
<accession>E1ZNC6</accession>
<keyword evidence="5" id="KW-0206">Cytoskeleton</keyword>
<dbReference type="OrthoDB" id="2119217at2759"/>
<dbReference type="PANTHER" id="PTHR13376:SF0">
    <property type="entry name" value="INTRAFLAGELLAR TRANSPORT PROTEIN 46 HOMOLOG"/>
    <property type="match status" value="1"/>
</dbReference>
<sequence length="149" mass="15883">MPQQLTLHGGGGGEAPLRWVADPARQPQQLDAWIEAVEALHQADASAEALAPPPPDLEALMQEWSPQMQAHIHSSPLPDPRQDVDLATYARMCCSVLDLAPPAGAGLPGLVHCLHAMFALYLEFRWNPAFQHRDVFGAAGPAGAAGELA</sequence>
<gene>
    <name evidence="7" type="ORF">CHLNCDRAFT_138593</name>
</gene>
<reference evidence="7 8" key="1">
    <citation type="journal article" date="2010" name="Plant Cell">
        <title>The Chlorella variabilis NC64A genome reveals adaptation to photosymbiosis, coevolution with viruses, and cryptic sex.</title>
        <authorList>
            <person name="Blanc G."/>
            <person name="Duncan G."/>
            <person name="Agarkova I."/>
            <person name="Borodovsky M."/>
            <person name="Gurnon J."/>
            <person name="Kuo A."/>
            <person name="Lindquist E."/>
            <person name="Lucas S."/>
            <person name="Pangilinan J."/>
            <person name="Polle J."/>
            <person name="Salamov A."/>
            <person name="Terry A."/>
            <person name="Yamada T."/>
            <person name="Dunigan D.D."/>
            <person name="Grigoriev I.V."/>
            <person name="Claverie J.M."/>
            <person name="Van Etten J.L."/>
        </authorList>
    </citation>
    <scope>NUCLEOTIDE SEQUENCE [LARGE SCALE GENOMIC DNA]</scope>
    <source>
        <strain evidence="7 8">NC64A</strain>
    </source>
</reference>
<evidence type="ECO:0000256" key="1">
    <source>
        <dbReference type="ARBA" id="ARBA00004120"/>
    </source>
</evidence>
<dbReference type="EMBL" id="GL433855">
    <property type="protein sequence ID" value="EFN52583.1"/>
    <property type="molecule type" value="Genomic_DNA"/>
</dbReference>
<dbReference type="STRING" id="554065.E1ZNC6"/>
<dbReference type="PANTHER" id="PTHR13376">
    <property type="entry name" value="INTRAFLAGELLAR TRANSPORT PROTEIN 46 HOMOLOG"/>
    <property type="match status" value="1"/>
</dbReference>
<dbReference type="GO" id="GO:0042073">
    <property type="term" value="P:intraciliary transport"/>
    <property type="evidence" value="ECO:0007669"/>
    <property type="project" value="InterPro"/>
</dbReference>
<evidence type="ECO:0000256" key="2">
    <source>
        <dbReference type="ARBA" id="ARBA00007700"/>
    </source>
</evidence>
<dbReference type="GO" id="GO:0060271">
    <property type="term" value="P:cilium assembly"/>
    <property type="evidence" value="ECO:0007669"/>
    <property type="project" value="TreeGrafter"/>
</dbReference>